<evidence type="ECO:0000313" key="5">
    <source>
        <dbReference type="Proteomes" id="UP000654075"/>
    </source>
</evidence>
<keyword evidence="2" id="KW-0150">Chloroplast</keyword>
<evidence type="ECO:0000313" key="4">
    <source>
        <dbReference type="EMBL" id="CAE8606655.1"/>
    </source>
</evidence>
<evidence type="ECO:0008006" key="6">
    <source>
        <dbReference type="Google" id="ProtNLM"/>
    </source>
</evidence>
<comment type="caution">
    <text evidence="4">The sequence shown here is derived from an EMBL/GenBank/DDBJ whole genome shotgun (WGS) entry which is preliminary data.</text>
</comment>
<dbReference type="Gene3D" id="1.10.3460.10">
    <property type="entry name" value="Chlorophyll a/b binding protein domain"/>
    <property type="match status" value="1"/>
</dbReference>
<reference evidence="4" key="1">
    <citation type="submission" date="2021-02" db="EMBL/GenBank/DDBJ databases">
        <authorList>
            <person name="Dougan E. K."/>
            <person name="Rhodes N."/>
            <person name="Thang M."/>
            <person name="Chan C."/>
        </authorList>
    </citation>
    <scope>NUCLEOTIDE SEQUENCE</scope>
</reference>
<feature type="non-terminal residue" evidence="4">
    <location>
        <position position="94"/>
    </location>
</feature>
<accession>A0A813F8N7</accession>
<keyword evidence="5" id="KW-1185">Reference proteome</keyword>
<evidence type="ECO:0000256" key="3">
    <source>
        <dbReference type="ARBA" id="ARBA00022640"/>
    </source>
</evidence>
<evidence type="ECO:0000256" key="2">
    <source>
        <dbReference type="ARBA" id="ARBA00022528"/>
    </source>
</evidence>
<keyword evidence="3" id="KW-0934">Plastid</keyword>
<protein>
    <recommendedName>
        <fullName evidence="6">Chlorophyll a-b binding protein, chloroplastic</fullName>
    </recommendedName>
</protein>
<gene>
    <name evidence="4" type="ORF">PGLA1383_LOCUS24635</name>
</gene>
<organism evidence="4 5">
    <name type="scientific">Polarella glacialis</name>
    <name type="common">Dinoflagellate</name>
    <dbReference type="NCBI Taxonomy" id="89957"/>
    <lineage>
        <taxon>Eukaryota</taxon>
        <taxon>Sar</taxon>
        <taxon>Alveolata</taxon>
        <taxon>Dinophyceae</taxon>
        <taxon>Suessiales</taxon>
        <taxon>Suessiaceae</taxon>
        <taxon>Polarella</taxon>
    </lineage>
</organism>
<evidence type="ECO:0000256" key="1">
    <source>
        <dbReference type="ARBA" id="ARBA00004229"/>
    </source>
</evidence>
<feature type="non-terminal residue" evidence="4">
    <location>
        <position position="1"/>
    </location>
</feature>
<dbReference type="EMBL" id="CAJNNV010019621">
    <property type="protein sequence ID" value="CAE8606655.1"/>
    <property type="molecule type" value="Genomic_DNA"/>
</dbReference>
<proteinExistence type="predicted"/>
<dbReference type="AlphaFoldDB" id="A0A813F8N7"/>
<name>A0A813F8N7_POLGL</name>
<dbReference type="OrthoDB" id="423598at2759"/>
<dbReference type="SUPFAM" id="SSF103511">
    <property type="entry name" value="Chlorophyll a-b binding protein"/>
    <property type="match status" value="1"/>
</dbReference>
<dbReference type="Proteomes" id="UP000654075">
    <property type="component" value="Unassembled WGS sequence"/>
</dbReference>
<dbReference type="GO" id="GO:0009507">
    <property type="term" value="C:chloroplast"/>
    <property type="evidence" value="ECO:0007669"/>
    <property type="project" value="UniProtKB-SubCell"/>
</dbReference>
<comment type="subcellular location">
    <subcellularLocation>
        <location evidence="1">Plastid</location>
        <location evidence="1">Chloroplast</location>
    </subcellularLocation>
</comment>
<dbReference type="Pfam" id="PF00504">
    <property type="entry name" value="Chloroa_b-bind"/>
    <property type="match status" value="1"/>
</dbReference>
<sequence length="94" mass="10052">NLKFADIPSTIDAIYKVPALGWLQIFALAGALEAKNEAFPENYGYPAFTGNVGKLKEPERSKKLLAEINNGRLAMIAMAATVAQNGVTGQSIVE</sequence>
<dbReference type="InterPro" id="IPR022796">
    <property type="entry name" value="Chloroa_b-bind"/>
</dbReference>